<name>A0AAQ1G574_9GAMM</name>
<sequence>MSYTPLTAVFEFEGGHYVPLLPAVFDFGGSYAGYVLPPSLVTSLTSTWSRPSAAADAGAVAGWSAVGQRDAVGVSGWGVGQVVDLQCDAPWSGMPAKDSSNDLEWGTASAMDGAATRAQWGDLPAKDLGVAPGWDQSIQPVEWQVRLVYNPRVPAKDATTRGRYQRSAEYRARKLQQQSSQLYVPPQPLAFAFDGGLYTPSVNGAVFFTFALPPTVAGQIGPVDASTGLPVRPARRVNHGSRLPWGRATPLDPVPTGIEYPDYEGPITIITPPAEPDILETYMIANSVSVVVLPDRVALDATNIRIGRDIDSFAWTLSANLFGRTSLNQVRPDASGPKEVEVTINGHVWVFLIERYSGARQFGKEAYTVTGVSRTQLLAAPYAPPRSRVNTADINAELAASNELINTGFTLNWDSYTLGPPDWTLPAGAFSYQSQTPMQVIAALAETAGGVVSPALASDELAILPRYRAPVWQWSSAVMDRIIPAAIIDDLGSEWQPQPDWNSCYVSGTNYGVAVDVRRTGTAGDNPAPDVFADWITGTEVARSRGIAEICKGGQQEIVTLNLPLFPAETAPGLVTPAQLCEVRDVDETWRGLCLSTEITAEGIGASRVKQSIRLERHHAEGA</sequence>
<evidence type="ECO:0000313" key="2">
    <source>
        <dbReference type="Proteomes" id="UP000243518"/>
    </source>
</evidence>
<organism evidence="1 2">
    <name type="scientific">Halopseudomonas aestusnigri</name>
    <dbReference type="NCBI Taxonomy" id="857252"/>
    <lineage>
        <taxon>Bacteria</taxon>
        <taxon>Pseudomonadati</taxon>
        <taxon>Pseudomonadota</taxon>
        <taxon>Gammaproteobacteria</taxon>
        <taxon>Pseudomonadales</taxon>
        <taxon>Pseudomonadaceae</taxon>
        <taxon>Halopseudomonas</taxon>
    </lineage>
</organism>
<dbReference type="EMBL" id="FNVE01000002">
    <property type="protein sequence ID" value="SEF83625.1"/>
    <property type="molecule type" value="Genomic_DNA"/>
</dbReference>
<dbReference type="Proteomes" id="UP000243518">
    <property type="component" value="Unassembled WGS sequence"/>
</dbReference>
<evidence type="ECO:0000313" key="1">
    <source>
        <dbReference type="EMBL" id="SEF83625.1"/>
    </source>
</evidence>
<dbReference type="AlphaFoldDB" id="A0AAQ1G574"/>
<keyword evidence="2" id="KW-1185">Reference proteome</keyword>
<protein>
    <submittedName>
        <fullName evidence="1">Uncharacterized protein</fullName>
    </submittedName>
</protein>
<reference evidence="1 2" key="1">
    <citation type="submission" date="2016-10" db="EMBL/GenBank/DDBJ databases">
        <authorList>
            <person name="Varghese N."/>
            <person name="Submissions S."/>
        </authorList>
    </citation>
    <scope>NUCLEOTIDE SEQUENCE [LARGE SCALE GENOMIC DNA]</scope>
    <source>
        <strain evidence="1 2">CECT 8317</strain>
    </source>
</reference>
<comment type="caution">
    <text evidence="1">The sequence shown here is derived from an EMBL/GenBank/DDBJ whole genome shotgun (WGS) entry which is preliminary data.</text>
</comment>
<dbReference type="RefSeq" id="WP_172409637.1">
    <property type="nucleotide sequence ID" value="NZ_FNVE01000002.1"/>
</dbReference>
<gene>
    <name evidence="1" type="ORF">SAMN05216586_10265</name>
</gene>
<proteinExistence type="predicted"/>
<accession>A0AAQ1G574</accession>